<gene>
    <name evidence="6" type="ORF">CYLTODRAFT_372073</name>
</gene>
<dbReference type="Gene3D" id="6.10.140.2220">
    <property type="match status" value="1"/>
</dbReference>
<dbReference type="GO" id="GO:0008270">
    <property type="term" value="F:zinc ion binding"/>
    <property type="evidence" value="ECO:0007669"/>
    <property type="project" value="UniProtKB-KW"/>
</dbReference>
<dbReference type="SUPFAM" id="SSF144232">
    <property type="entry name" value="HIT/MYND zinc finger-like"/>
    <property type="match status" value="1"/>
</dbReference>
<evidence type="ECO:0000313" key="7">
    <source>
        <dbReference type="Proteomes" id="UP000054007"/>
    </source>
</evidence>
<name>A0A0D7BH92_9AGAR</name>
<evidence type="ECO:0000256" key="4">
    <source>
        <dbReference type="PROSITE-ProRule" id="PRU00134"/>
    </source>
</evidence>
<protein>
    <recommendedName>
        <fullName evidence="5">MYND-type domain-containing protein</fullName>
    </recommendedName>
</protein>
<keyword evidence="1" id="KW-0479">Metal-binding</keyword>
<dbReference type="Gene3D" id="1.25.40.20">
    <property type="entry name" value="Ankyrin repeat-containing domain"/>
    <property type="match status" value="1"/>
</dbReference>
<evidence type="ECO:0000256" key="2">
    <source>
        <dbReference type="ARBA" id="ARBA00022771"/>
    </source>
</evidence>
<feature type="domain" description="MYND-type" evidence="5">
    <location>
        <begin position="276"/>
        <end position="319"/>
    </location>
</feature>
<proteinExistence type="predicted"/>
<accession>A0A0D7BH92</accession>
<keyword evidence="7" id="KW-1185">Reference proteome</keyword>
<dbReference type="Pfam" id="PF01753">
    <property type="entry name" value="zf-MYND"/>
    <property type="match status" value="1"/>
</dbReference>
<evidence type="ECO:0000256" key="3">
    <source>
        <dbReference type="ARBA" id="ARBA00022833"/>
    </source>
</evidence>
<dbReference type="SUPFAM" id="SSF48403">
    <property type="entry name" value="Ankyrin repeat"/>
    <property type="match status" value="1"/>
</dbReference>
<dbReference type="AlphaFoldDB" id="A0A0D7BH92"/>
<evidence type="ECO:0000256" key="1">
    <source>
        <dbReference type="ARBA" id="ARBA00022723"/>
    </source>
</evidence>
<keyword evidence="2 4" id="KW-0863">Zinc-finger</keyword>
<dbReference type="OrthoDB" id="432970at2759"/>
<sequence length="324" mass="36585">MSADLKARFDAFTRSQITSEGRSLEELKRSTDVLKGQESLRLRQFCANECMEPGRDLDEFGRLLLSGSLQDVKNDYAKRISKYSNSTGASSSSELTAEERVRDDYYSMRWGPTKVTLYNLLNLFTIIVPQNYKSYMDMARFFITEAKVPVDGQELSGTRALSHAFSTKPSFNLELAQILYDAGGDVNARNRYGGTVAHEFIQLYQFHDRQICDRALKALEWFFSHGGNIDIADSDGMTARRMVDRLSKVGGATMRPIVLAVKNEDERRRKLGSKACKCCARTKQDGLLAHCGRCKKVSYCYGPKKSCQKLDWPRHKAECKAGAQ</sequence>
<dbReference type="PROSITE" id="PS50865">
    <property type="entry name" value="ZF_MYND_2"/>
    <property type="match status" value="1"/>
</dbReference>
<dbReference type="EMBL" id="KN880478">
    <property type="protein sequence ID" value="KIY69817.1"/>
    <property type="molecule type" value="Genomic_DNA"/>
</dbReference>
<dbReference type="InterPro" id="IPR036770">
    <property type="entry name" value="Ankyrin_rpt-contain_sf"/>
</dbReference>
<reference evidence="6 7" key="1">
    <citation type="journal article" date="2015" name="Fungal Genet. Biol.">
        <title>Evolution of novel wood decay mechanisms in Agaricales revealed by the genome sequences of Fistulina hepatica and Cylindrobasidium torrendii.</title>
        <authorList>
            <person name="Floudas D."/>
            <person name="Held B.W."/>
            <person name="Riley R."/>
            <person name="Nagy L.G."/>
            <person name="Koehler G."/>
            <person name="Ransdell A.S."/>
            <person name="Younus H."/>
            <person name="Chow J."/>
            <person name="Chiniquy J."/>
            <person name="Lipzen A."/>
            <person name="Tritt A."/>
            <person name="Sun H."/>
            <person name="Haridas S."/>
            <person name="LaButti K."/>
            <person name="Ohm R.A."/>
            <person name="Kues U."/>
            <person name="Blanchette R.A."/>
            <person name="Grigoriev I.V."/>
            <person name="Minto R.E."/>
            <person name="Hibbett D.S."/>
        </authorList>
    </citation>
    <scope>NUCLEOTIDE SEQUENCE [LARGE SCALE GENOMIC DNA]</scope>
    <source>
        <strain evidence="6 7">FP15055 ss-10</strain>
    </source>
</reference>
<organism evidence="6 7">
    <name type="scientific">Cylindrobasidium torrendii FP15055 ss-10</name>
    <dbReference type="NCBI Taxonomy" id="1314674"/>
    <lineage>
        <taxon>Eukaryota</taxon>
        <taxon>Fungi</taxon>
        <taxon>Dikarya</taxon>
        <taxon>Basidiomycota</taxon>
        <taxon>Agaricomycotina</taxon>
        <taxon>Agaricomycetes</taxon>
        <taxon>Agaricomycetidae</taxon>
        <taxon>Agaricales</taxon>
        <taxon>Marasmiineae</taxon>
        <taxon>Physalacriaceae</taxon>
        <taxon>Cylindrobasidium</taxon>
    </lineage>
</organism>
<dbReference type="Proteomes" id="UP000054007">
    <property type="component" value="Unassembled WGS sequence"/>
</dbReference>
<dbReference type="InterPro" id="IPR002893">
    <property type="entry name" value="Znf_MYND"/>
</dbReference>
<keyword evidence="3" id="KW-0862">Zinc</keyword>
<evidence type="ECO:0000313" key="6">
    <source>
        <dbReference type="EMBL" id="KIY69817.1"/>
    </source>
</evidence>
<evidence type="ECO:0000259" key="5">
    <source>
        <dbReference type="PROSITE" id="PS50865"/>
    </source>
</evidence>